<proteinExistence type="predicted"/>
<reference evidence="1 2" key="1">
    <citation type="submission" date="2023-06" db="EMBL/GenBank/DDBJ databases">
        <title>Genomic Analysis of Acinetobacter Strains Recovered from South Australian Aquatic Samples provides Insights into the Circulation of Antibiotic Resistance determinants in the Environment.</title>
        <authorList>
            <person name="Tobin L."/>
            <person name="Jarocki V.M."/>
            <person name="Kenyon J."/>
            <person name="Drigo B."/>
            <person name="Donner E."/>
            <person name="Djordjevic S.P."/>
            <person name="Hamidian M."/>
        </authorList>
    </citation>
    <scope>NUCLEOTIDE SEQUENCE [LARGE SCALE GENOMIC DNA]</scope>
    <source>
        <strain evidence="1 2">SAAc652</strain>
    </source>
</reference>
<dbReference type="InterPro" id="IPR010985">
    <property type="entry name" value="Ribbon_hlx_hlx"/>
</dbReference>
<evidence type="ECO:0000313" key="2">
    <source>
        <dbReference type="Proteomes" id="UP001278188"/>
    </source>
</evidence>
<dbReference type="Proteomes" id="UP001278188">
    <property type="component" value="Unassembled WGS sequence"/>
</dbReference>
<dbReference type="RefSeq" id="WP_317084680.1">
    <property type="nucleotide sequence ID" value="NZ_JASVDY010000004.1"/>
</dbReference>
<comment type="caution">
    <text evidence="1">The sequence shown here is derived from an EMBL/GenBank/DDBJ whole genome shotgun (WGS) entry which is preliminary data.</text>
</comment>
<evidence type="ECO:0000313" key="1">
    <source>
        <dbReference type="EMBL" id="MDV2469808.1"/>
    </source>
</evidence>
<gene>
    <name evidence="1" type="ORF">QR674_12540</name>
</gene>
<name>A0ABU3WIB9_9GAMM</name>
<organism evidence="1 2">
    <name type="scientific">Acinetobacter chinensis</name>
    <dbReference type="NCBI Taxonomy" id="2004650"/>
    <lineage>
        <taxon>Bacteria</taxon>
        <taxon>Pseudomonadati</taxon>
        <taxon>Pseudomonadota</taxon>
        <taxon>Gammaproteobacteria</taxon>
        <taxon>Moraxellales</taxon>
        <taxon>Moraxellaceae</taxon>
        <taxon>Acinetobacter</taxon>
    </lineage>
</organism>
<keyword evidence="2" id="KW-1185">Reference proteome</keyword>
<sequence>MATQKNDSQKEVQISFRTSPENRKLARIEAAKSNMSLNEWIKQLVESNLPEPS</sequence>
<protein>
    <submittedName>
        <fullName evidence="1">Toxin-antitoxin system HicB family antitoxin</fullName>
    </submittedName>
</protein>
<dbReference type="EMBL" id="JASVDY010000004">
    <property type="protein sequence ID" value="MDV2469808.1"/>
    <property type="molecule type" value="Genomic_DNA"/>
</dbReference>
<dbReference type="Pfam" id="PF05534">
    <property type="entry name" value="HicB"/>
    <property type="match status" value="1"/>
</dbReference>
<dbReference type="SUPFAM" id="SSF47598">
    <property type="entry name" value="Ribbon-helix-helix"/>
    <property type="match status" value="1"/>
</dbReference>
<dbReference type="InterPro" id="IPR008651">
    <property type="entry name" value="Uncharacterised_HicB"/>
</dbReference>
<accession>A0ABU3WIB9</accession>